<dbReference type="Proteomes" id="UP000781932">
    <property type="component" value="Unassembled WGS sequence"/>
</dbReference>
<gene>
    <name evidence="7" type="ORF">CkaCkLH20_09862</name>
</gene>
<reference evidence="7" key="1">
    <citation type="submission" date="2020-03" db="EMBL/GenBank/DDBJ databases">
        <authorList>
            <person name="He L."/>
        </authorList>
    </citation>
    <scope>NUCLEOTIDE SEQUENCE</scope>
    <source>
        <strain evidence="7">CkLH20</strain>
    </source>
</reference>
<keyword evidence="3" id="KW-0285">Flavoprotein</keyword>
<evidence type="ECO:0000313" key="8">
    <source>
        <dbReference type="Proteomes" id="UP000781932"/>
    </source>
</evidence>
<dbReference type="Pfam" id="PF08031">
    <property type="entry name" value="BBE"/>
    <property type="match status" value="1"/>
</dbReference>
<evidence type="ECO:0000313" key="7">
    <source>
        <dbReference type="EMBL" id="KAF9872683.1"/>
    </source>
</evidence>
<dbReference type="InterPro" id="IPR016169">
    <property type="entry name" value="FAD-bd_PCMH_sub2"/>
</dbReference>
<comment type="similarity">
    <text evidence="2">Belongs to the oxygen-dependent FAD-linked oxidoreductase family.</text>
</comment>
<dbReference type="OrthoDB" id="407275at2759"/>
<sequence>MASTTVITDDMIALLQDEQGDSSNPSPVELLLPGSNSYVEHRKLRDGALGFEHIHPAAIAVPRDASEVARLIRWVKSVGLKFTIRGGGNDFWARSIAHDALMIDMRDINTVKVAEDRQTAVIGGGIIAKDVILKLGEVGLMTPTGTTWIIGYAGWMSNGGYGPSTHLYGMGIEQVVGAELVNSQGEQVVADEEMLEGIRGVCGHLGVITSLTVKVYPKYDPLGGILAYECSDIRRTLQAYFKASPTLPMPKELTIHHFVSFQPQLGVTFSIFRTWSGPDAKKGREVLQTWKDNTPPLLMATVEELPDKLRQQKMPTPCPLGGGQRNCFLSRLPTDEAADELAATILDAAETMPKTMGPNIAWSGMTSIDPDKMPPNCFVDWSHSYFSCSYQYPSEGYAEEIDIWSKSLIGRLRSLGKDSVHDRGYPATNKPGDNTAEEMYGEKWSRVKELKMKYDPDNVFDHAYPEIEL</sequence>
<dbReference type="InterPro" id="IPR036318">
    <property type="entry name" value="FAD-bd_PCMH-like_sf"/>
</dbReference>
<dbReference type="Gene3D" id="3.40.462.20">
    <property type="match status" value="1"/>
</dbReference>
<feature type="domain" description="FAD-binding PCMH-type" evidence="6">
    <location>
        <begin position="52"/>
        <end position="218"/>
    </location>
</feature>
<keyword evidence="4" id="KW-0274">FAD</keyword>
<evidence type="ECO:0000256" key="5">
    <source>
        <dbReference type="ARBA" id="ARBA00023002"/>
    </source>
</evidence>
<evidence type="ECO:0000256" key="2">
    <source>
        <dbReference type="ARBA" id="ARBA00005466"/>
    </source>
</evidence>
<dbReference type="PANTHER" id="PTHR42973">
    <property type="entry name" value="BINDING OXIDOREDUCTASE, PUTATIVE (AFU_ORTHOLOGUE AFUA_1G17690)-RELATED"/>
    <property type="match status" value="1"/>
</dbReference>
<dbReference type="InterPro" id="IPR016166">
    <property type="entry name" value="FAD-bd_PCMH"/>
</dbReference>
<dbReference type="InterPro" id="IPR050416">
    <property type="entry name" value="FAD-linked_Oxidoreductase"/>
</dbReference>
<keyword evidence="8" id="KW-1185">Reference proteome</keyword>
<dbReference type="AlphaFoldDB" id="A0A9P6LGM2"/>
<protein>
    <recommendedName>
        <fullName evidence="6">FAD-binding PCMH-type domain-containing protein</fullName>
    </recommendedName>
</protein>
<evidence type="ECO:0000256" key="3">
    <source>
        <dbReference type="ARBA" id="ARBA00022630"/>
    </source>
</evidence>
<dbReference type="SUPFAM" id="SSF56176">
    <property type="entry name" value="FAD-binding/transporter-associated domain-like"/>
    <property type="match status" value="1"/>
</dbReference>
<dbReference type="Pfam" id="PF01565">
    <property type="entry name" value="FAD_binding_4"/>
    <property type="match status" value="1"/>
</dbReference>
<organism evidence="7 8">
    <name type="scientific">Colletotrichum karsti</name>
    <dbReference type="NCBI Taxonomy" id="1095194"/>
    <lineage>
        <taxon>Eukaryota</taxon>
        <taxon>Fungi</taxon>
        <taxon>Dikarya</taxon>
        <taxon>Ascomycota</taxon>
        <taxon>Pezizomycotina</taxon>
        <taxon>Sordariomycetes</taxon>
        <taxon>Hypocreomycetidae</taxon>
        <taxon>Glomerellales</taxon>
        <taxon>Glomerellaceae</taxon>
        <taxon>Colletotrichum</taxon>
        <taxon>Colletotrichum boninense species complex</taxon>
    </lineage>
</organism>
<dbReference type="GO" id="GO:0071949">
    <property type="term" value="F:FAD binding"/>
    <property type="evidence" value="ECO:0007669"/>
    <property type="project" value="InterPro"/>
</dbReference>
<dbReference type="Gene3D" id="3.30.465.10">
    <property type="match status" value="1"/>
</dbReference>
<dbReference type="PANTHER" id="PTHR42973:SF39">
    <property type="entry name" value="FAD-BINDING PCMH-TYPE DOMAIN-CONTAINING PROTEIN"/>
    <property type="match status" value="1"/>
</dbReference>
<evidence type="ECO:0000256" key="1">
    <source>
        <dbReference type="ARBA" id="ARBA00001974"/>
    </source>
</evidence>
<accession>A0A9P6LGM2</accession>
<dbReference type="InterPro" id="IPR016167">
    <property type="entry name" value="FAD-bd_PCMH_sub1"/>
</dbReference>
<dbReference type="Gene3D" id="3.30.43.10">
    <property type="entry name" value="Uridine Diphospho-n-acetylenolpyruvylglucosamine Reductase, domain 2"/>
    <property type="match status" value="1"/>
</dbReference>
<comment type="caution">
    <text evidence="7">The sequence shown here is derived from an EMBL/GenBank/DDBJ whole genome shotgun (WGS) entry which is preliminary data.</text>
</comment>
<dbReference type="InterPro" id="IPR006094">
    <property type="entry name" value="Oxid_FAD_bind_N"/>
</dbReference>
<dbReference type="RefSeq" id="XP_038742144.1">
    <property type="nucleotide sequence ID" value="XM_038892577.1"/>
</dbReference>
<keyword evidence="5" id="KW-0560">Oxidoreductase</keyword>
<name>A0A9P6LGM2_9PEZI</name>
<dbReference type="InterPro" id="IPR012951">
    <property type="entry name" value="BBE"/>
</dbReference>
<proteinExistence type="inferred from homology"/>
<reference evidence="7" key="2">
    <citation type="submission" date="2020-11" db="EMBL/GenBank/DDBJ databases">
        <title>Whole genome sequencing of Colletotrichum sp.</title>
        <authorList>
            <person name="Li H."/>
        </authorList>
    </citation>
    <scope>NUCLEOTIDE SEQUENCE</scope>
    <source>
        <strain evidence="7">CkLH20</strain>
    </source>
</reference>
<dbReference type="GO" id="GO:0016491">
    <property type="term" value="F:oxidoreductase activity"/>
    <property type="evidence" value="ECO:0007669"/>
    <property type="project" value="UniProtKB-KW"/>
</dbReference>
<evidence type="ECO:0000259" key="6">
    <source>
        <dbReference type="PROSITE" id="PS51387"/>
    </source>
</evidence>
<dbReference type="PROSITE" id="PS51387">
    <property type="entry name" value="FAD_PCMH"/>
    <property type="match status" value="1"/>
</dbReference>
<comment type="cofactor">
    <cofactor evidence="1">
        <name>FAD</name>
        <dbReference type="ChEBI" id="CHEBI:57692"/>
    </cofactor>
</comment>
<evidence type="ECO:0000256" key="4">
    <source>
        <dbReference type="ARBA" id="ARBA00022827"/>
    </source>
</evidence>
<dbReference type="GeneID" id="62165651"/>
<dbReference type="EMBL" id="JAATWM020000036">
    <property type="protein sequence ID" value="KAF9872683.1"/>
    <property type="molecule type" value="Genomic_DNA"/>
</dbReference>